<dbReference type="KEGG" id="clj:CLJU_c08420"/>
<proteinExistence type="predicted"/>
<dbReference type="HOGENOM" id="CLU_141499_0_0_9"/>
<reference evidence="1 3" key="2">
    <citation type="journal article" date="2010" name="Proc. Natl. Acad. Sci. U.S.A.">
        <title>Clostridium ljungdahlii represents a microbial production platform based on syngas.</title>
        <authorList>
            <person name="Kopke M."/>
            <person name="Held C."/>
            <person name="Hujer S."/>
            <person name="Liesegang H."/>
            <person name="Wiezer A."/>
            <person name="Wollherr A."/>
            <person name="Ehrenreich A."/>
            <person name="Liebl W."/>
            <person name="Gottschalk G."/>
            <person name="Durre P."/>
        </authorList>
    </citation>
    <scope>NUCLEOTIDE SEQUENCE [LARGE SCALE GENOMIC DNA]</scope>
    <source>
        <strain evidence="3">ATCC 55383 / DSM 13528 / PETC</strain>
        <strain evidence="1">DSM 13528</strain>
    </source>
</reference>
<organism evidence="1 3">
    <name type="scientific">Clostridium ljungdahlii (strain ATCC 55383 / DSM 13528 / PETC)</name>
    <dbReference type="NCBI Taxonomy" id="748727"/>
    <lineage>
        <taxon>Bacteria</taxon>
        <taxon>Bacillati</taxon>
        <taxon>Bacillota</taxon>
        <taxon>Clostridia</taxon>
        <taxon>Eubacteriales</taxon>
        <taxon>Clostridiaceae</taxon>
        <taxon>Clostridium</taxon>
    </lineage>
</organism>
<evidence type="ECO:0000313" key="1">
    <source>
        <dbReference type="EMBL" id="ADK13910.1"/>
    </source>
</evidence>
<dbReference type="eggNOG" id="ENOG50325BV">
    <property type="taxonomic scope" value="Bacteria"/>
</dbReference>
<sequence length="152" mass="17179">MLDVCNTENYLNYDINNKANYDKLKSVRSNTEQNISLKVNNSSKSSDSIEITQKDQKIINAKKVKDAFFETCSDFGSVDSKGSNMSSFYCMVLDMMKRQGIDISSFSLGSSSFVDEVKEFEKKVNMEKPGVFPSNFSDFCDAYKQKLIQCGL</sequence>
<protein>
    <submittedName>
        <fullName evidence="1">Uncharacterized protein</fullName>
    </submittedName>
</protein>
<dbReference type="RefSeq" id="WP_013237507.1">
    <property type="nucleotide sequence ID" value="NC_014328.1"/>
</dbReference>
<dbReference type="OrthoDB" id="1934527at2"/>
<evidence type="ECO:0000313" key="3">
    <source>
        <dbReference type="Proteomes" id="UP000001656"/>
    </source>
</evidence>
<name>D8GPK1_CLOLD</name>
<dbReference type="EMBL" id="CP001666">
    <property type="protein sequence ID" value="ADK13910.1"/>
    <property type="molecule type" value="Genomic_DNA"/>
</dbReference>
<evidence type="ECO:0000313" key="4">
    <source>
        <dbReference type="Proteomes" id="UP000077020"/>
    </source>
</evidence>
<keyword evidence="4" id="KW-1185">Reference proteome</keyword>
<reference evidence="2 4" key="3">
    <citation type="journal article" date="2016" name="Biotechnol. Bioeng.">
        <title>Traits of selected Clostridium strains for syngas fermentation to ethanol.</title>
        <authorList>
            <person name="Martin M.E."/>
            <person name="Richter H."/>
            <person name="Saha S."/>
            <person name="Angenent L.T."/>
        </authorList>
    </citation>
    <scope>NUCLEOTIDE SEQUENCE [LARGE SCALE GENOMIC DNA]</scope>
    <source>
        <strain evidence="2 4">PETC</strain>
    </source>
</reference>
<dbReference type="EMBL" id="LITS01000009">
    <property type="protein sequence ID" value="OAA87400.1"/>
    <property type="molecule type" value="Genomic_DNA"/>
</dbReference>
<dbReference type="Proteomes" id="UP000001656">
    <property type="component" value="Chromosome"/>
</dbReference>
<dbReference type="PATRIC" id="fig|748727.19.peg.3591"/>
<dbReference type="AlphaFoldDB" id="D8GPK1"/>
<gene>
    <name evidence="1" type="ordered locus">CLJU_c08420</name>
    <name evidence="2" type="ORF">WX45_03520</name>
</gene>
<dbReference type="Proteomes" id="UP000077020">
    <property type="component" value="Unassembled WGS sequence"/>
</dbReference>
<evidence type="ECO:0000313" key="2">
    <source>
        <dbReference type="EMBL" id="OAA87400.1"/>
    </source>
</evidence>
<reference evidence="1" key="1">
    <citation type="submission" date="2009-07" db="EMBL/GenBank/DDBJ databases">
        <authorList>
            <person name="Koepke M."/>
            <person name="Hujer S."/>
            <person name="Held C."/>
            <person name="Wiezer A."/>
            <person name="Liesegang H."/>
            <person name="Ehrenreich A."/>
            <person name="Gottschalk G."/>
            <person name="Duerre P."/>
        </authorList>
    </citation>
    <scope>NUCLEOTIDE SEQUENCE</scope>
    <source>
        <strain evidence="1">DSM 13528</strain>
    </source>
</reference>
<accession>D8GPK1</accession>